<evidence type="ECO:0000256" key="1">
    <source>
        <dbReference type="SAM" id="MobiDB-lite"/>
    </source>
</evidence>
<name>A0A1X7LEQ9_9SPHI</name>
<feature type="region of interest" description="Disordered" evidence="1">
    <location>
        <begin position="250"/>
        <end position="274"/>
    </location>
</feature>
<accession>A0A1X7LEQ9</accession>
<reference evidence="2 3" key="1">
    <citation type="submission" date="2017-04" db="EMBL/GenBank/DDBJ databases">
        <authorList>
            <person name="Afonso C.L."/>
            <person name="Miller P.J."/>
            <person name="Scott M.A."/>
            <person name="Spackman E."/>
            <person name="Goraichik I."/>
            <person name="Dimitrov K.M."/>
            <person name="Suarez D.L."/>
            <person name="Swayne D.E."/>
        </authorList>
    </citation>
    <scope>NUCLEOTIDE SEQUENCE [LARGE SCALE GENOMIC DNA]</scope>
    <source>
        <strain evidence="2 3">DSM 22418</strain>
    </source>
</reference>
<gene>
    <name evidence="2" type="ORF">SAMN05660862_0013</name>
</gene>
<dbReference type="EMBL" id="FXAU01000010">
    <property type="protein sequence ID" value="SMG51659.1"/>
    <property type="molecule type" value="Genomic_DNA"/>
</dbReference>
<dbReference type="STRING" id="561061.SAMN05660862_0013"/>
<keyword evidence="3" id="KW-1185">Reference proteome</keyword>
<protein>
    <submittedName>
        <fullName evidence="2">Uncharacterized protein</fullName>
    </submittedName>
</protein>
<evidence type="ECO:0000313" key="3">
    <source>
        <dbReference type="Proteomes" id="UP000192980"/>
    </source>
</evidence>
<dbReference type="AlphaFoldDB" id="A0A1X7LEQ9"/>
<proteinExistence type="predicted"/>
<dbReference type="PROSITE" id="PS51257">
    <property type="entry name" value="PROKAR_LIPOPROTEIN"/>
    <property type="match status" value="1"/>
</dbReference>
<dbReference type="Proteomes" id="UP000192980">
    <property type="component" value="Unassembled WGS sequence"/>
</dbReference>
<feature type="compositionally biased region" description="Gly residues" evidence="1">
    <location>
        <begin position="250"/>
        <end position="264"/>
    </location>
</feature>
<sequence>MFRILTNFFIMKITKKICQTLFCLVFILLSGCSKDYYLNGSLHQNDKLDIEIIKSKFEKSGIDLSFNKENTNLTPLWDGAFRHSSSIYVPIRFKNAFINIGGKKNVPYEQLNFLSVTLKDNEIHFSTIRISPTEWITSNKRLKVNGSISFYDFKSKSKFSINLSKDRGPINKLASTNPGGDVECMDVLVSQYKTDVLDIPCTGGPGHTVDHNCDCDGTNCSPPMRFYHTYVTTTIVQQCWGGSGGGNGGGGGGGGGSPGGGPGGPSTDPGNYPPDVPFAQCYTGEGFQSHEEFMQCQDYFSNVIPIDPLTKTQLLGEFITLTNQEATFLASNETITDKILDFITSGEYNISPTGNAIENEIEVAKLELATWAIKELTSGNITWEDFELIFINGVTSDFDDDIIVETNVPTVPSNYSAIGITDPFAQSEFNSVLNNLQNDITGDPIEFYLISVYKNSKILNSSVYSVASNSIKVGEFTLTPHYDSNSLLKFYTATRNQNRGIEYIIRADALSMFKSNYTLYKAASNAFYLNGIPSTSQIQLAAGDFFHGVTNSWIDAIRDPSYYVYITHVLYGIGVNTKSISFRSTTIRNTKKVSITIYNYTPSQIRAMIQQKHGGTWVEYGDGRLRLVSGSDTYFYYPFSKSTGKSSISYRRNNKEIGVFRFND</sequence>
<organism evidence="2 3">
    <name type="scientific">Sphingobacterium psychroaquaticum</name>
    <dbReference type="NCBI Taxonomy" id="561061"/>
    <lineage>
        <taxon>Bacteria</taxon>
        <taxon>Pseudomonadati</taxon>
        <taxon>Bacteroidota</taxon>
        <taxon>Sphingobacteriia</taxon>
        <taxon>Sphingobacteriales</taxon>
        <taxon>Sphingobacteriaceae</taxon>
        <taxon>Sphingobacterium</taxon>
    </lineage>
</organism>
<evidence type="ECO:0000313" key="2">
    <source>
        <dbReference type="EMBL" id="SMG51659.1"/>
    </source>
</evidence>